<name>A0A7J4GT11_9ARCH</name>
<dbReference type="Proteomes" id="UP000585802">
    <property type="component" value="Unassembled WGS sequence"/>
</dbReference>
<dbReference type="AlphaFoldDB" id="A0A7J4GT11"/>
<dbReference type="PANTHER" id="PTHR43563:SF1">
    <property type="entry name" value="AMINE OXIDASE [FLAVIN-CONTAINING] B"/>
    <property type="match status" value="1"/>
</dbReference>
<dbReference type="EMBL" id="DUCX01000029">
    <property type="protein sequence ID" value="HIF37139.1"/>
    <property type="molecule type" value="Genomic_DNA"/>
</dbReference>
<protein>
    <submittedName>
        <fullName evidence="1">NAD(P)/FAD-dependent oxidoreductase</fullName>
    </submittedName>
</protein>
<dbReference type="GO" id="GO:0016491">
    <property type="term" value="F:oxidoreductase activity"/>
    <property type="evidence" value="ECO:0007669"/>
    <property type="project" value="UniProtKB-ARBA"/>
</dbReference>
<gene>
    <name evidence="1" type="ORF">EYQ70_01805</name>
</gene>
<evidence type="ECO:0000313" key="2">
    <source>
        <dbReference type="Proteomes" id="UP000585802"/>
    </source>
</evidence>
<dbReference type="PANTHER" id="PTHR43563">
    <property type="entry name" value="AMINE OXIDASE"/>
    <property type="match status" value="1"/>
</dbReference>
<accession>A0A7J4GT11</accession>
<dbReference type="Pfam" id="PF13450">
    <property type="entry name" value="NAD_binding_8"/>
    <property type="match status" value="1"/>
</dbReference>
<sequence>MKRRDFINGTLMMAGAYMLPGCTHNSVLDKLNPLYYPPSLTGLRGNHPGSNIHAHDRAWSKKSDWGTTTKLKESYDLVVVGGGISGLSAAYFYQQKHGKDKKVLILDNHDDFGGHAKRNEHRIDGKTLISYGGSQSIVNPKHGSKVVHDLLKDIGIETERFISAYDRDFYKKNNLGSVTYFNKKIFGKDKVVRHPYCNYPNYIEGLMAGKLSNKDAAQEAPLSKKGKQQLLEVLNGGLHKIDVPKNELNNYIRSHSYFDYLKNTLGIDDPGVLRMARHSALDWAVSGTDLMNIETAKSCGALGFISKAVYDEENPYIYHFPDGNASVARALVKKMIPAVAEGKNAEELVLSKFNYRELDRFSNAVRIRLNSTVVNVRHVGDPKNSSEVFVKYINDNKSNEISAKNVVMACYNMMIPYIISDLPEEQASALRLQLKSPLQYSSVGLRNWRAMKEMEIGMAMSPGNMHQAVFMDFPVSMGGYEYTKTPEAPCIIQMISCPYGETVGAPLLEQYREARYRMLGLQFKDYEEEIRSHLSGMLPKKLFDFNKDVQSITVNRWAHGYTVSGPNNSIKKGRQPFGRITIANCDSAGSADAKEAINMASRAVNELG</sequence>
<evidence type="ECO:0000313" key="1">
    <source>
        <dbReference type="EMBL" id="HIF37139.1"/>
    </source>
</evidence>
<dbReference type="Gene3D" id="3.50.50.60">
    <property type="entry name" value="FAD/NAD(P)-binding domain"/>
    <property type="match status" value="1"/>
</dbReference>
<dbReference type="InterPro" id="IPR036188">
    <property type="entry name" value="FAD/NAD-bd_sf"/>
</dbReference>
<dbReference type="SUPFAM" id="SSF51905">
    <property type="entry name" value="FAD/NAD(P)-binding domain"/>
    <property type="match status" value="1"/>
</dbReference>
<proteinExistence type="predicted"/>
<dbReference type="InterPro" id="IPR050703">
    <property type="entry name" value="Flavin_MAO"/>
</dbReference>
<organism evidence="1 2">
    <name type="scientific">Marine Group III euryarchaeote</name>
    <dbReference type="NCBI Taxonomy" id="2173149"/>
    <lineage>
        <taxon>Archaea</taxon>
        <taxon>Methanobacteriati</taxon>
        <taxon>Thermoplasmatota</taxon>
        <taxon>Thermoplasmata</taxon>
        <taxon>Candidatus Thermoprofundales</taxon>
    </lineage>
</organism>
<reference evidence="2" key="1">
    <citation type="journal article" date="2019" name="bioRxiv">
        <title>Genome diversification in globally distributed novel marine Proteobacteria is linked to environmental adaptation.</title>
        <authorList>
            <person name="Zhou Z."/>
            <person name="Tran P.Q."/>
            <person name="Kieft K."/>
            <person name="Anantharaman K."/>
        </authorList>
    </citation>
    <scope>NUCLEOTIDE SEQUENCE [LARGE SCALE GENOMIC DNA]</scope>
</reference>
<comment type="caution">
    <text evidence="1">The sequence shown here is derived from an EMBL/GenBank/DDBJ whole genome shotgun (WGS) entry which is preliminary data.</text>
</comment>